<protein>
    <submittedName>
        <fullName evidence="2">MiAMP1 family antimicrobial peptide</fullName>
    </submittedName>
</protein>
<organism evidence="2 3">
    <name type="scientific">Nonomuraea guangzhouensis</name>
    <dbReference type="NCBI Taxonomy" id="1291555"/>
    <lineage>
        <taxon>Bacteria</taxon>
        <taxon>Bacillati</taxon>
        <taxon>Actinomycetota</taxon>
        <taxon>Actinomycetes</taxon>
        <taxon>Streptosporangiales</taxon>
        <taxon>Streptosporangiaceae</taxon>
        <taxon>Nonomuraea</taxon>
    </lineage>
</organism>
<dbReference type="InterPro" id="IPR015201">
    <property type="entry name" value="Antimicrobial_MiAMP1"/>
</dbReference>
<keyword evidence="3" id="KW-1185">Reference proteome</keyword>
<evidence type="ECO:0000313" key="2">
    <source>
        <dbReference type="EMBL" id="MFD1536986.1"/>
    </source>
</evidence>
<feature type="chain" id="PRO_5045536653" evidence="1">
    <location>
        <begin position="28"/>
        <end position="112"/>
    </location>
</feature>
<reference evidence="3" key="1">
    <citation type="journal article" date="2019" name="Int. J. Syst. Evol. Microbiol.">
        <title>The Global Catalogue of Microorganisms (GCM) 10K type strain sequencing project: providing services to taxonomists for standard genome sequencing and annotation.</title>
        <authorList>
            <consortium name="The Broad Institute Genomics Platform"/>
            <consortium name="The Broad Institute Genome Sequencing Center for Infectious Disease"/>
            <person name="Wu L."/>
            <person name="Ma J."/>
        </authorList>
    </citation>
    <scope>NUCLEOTIDE SEQUENCE [LARGE SCALE GENOMIC DNA]</scope>
    <source>
        <strain evidence="3">CGMCC 1.15399</strain>
    </source>
</reference>
<comment type="caution">
    <text evidence="2">The sequence shown here is derived from an EMBL/GenBank/DDBJ whole genome shotgun (WGS) entry which is preliminary data.</text>
</comment>
<feature type="signal peptide" evidence="1">
    <location>
        <begin position="1"/>
        <end position="27"/>
    </location>
</feature>
<name>A0ABW4G3V5_9ACTN</name>
<keyword evidence="1" id="KW-0732">Signal</keyword>
<sequence length="112" mass="12020">MKSIKKIALVSAISASLLTIMGGAANASTSAAPDSMFVAYEGPGFTGRTQVITQCGVTNLRYRGSYKWYGAGQSGRMHNEINTRGSVHFTLPTNRNAQQKTGIGWKSIFKVC</sequence>
<accession>A0ABW4G3V5</accession>
<dbReference type="EMBL" id="JBHUCM010000007">
    <property type="protein sequence ID" value="MFD1536986.1"/>
    <property type="molecule type" value="Genomic_DNA"/>
</dbReference>
<dbReference type="Proteomes" id="UP001597097">
    <property type="component" value="Unassembled WGS sequence"/>
</dbReference>
<dbReference type="RefSeq" id="WP_219527927.1">
    <property type="nucleotide sequence ID" value="NZ_JAHKRM010000003.1"/>
</dbReference>
<evidence type="ECO:0000256" key="1">
    <source>
        <dbReference type="SAM" id="SignalP"/>
    </source>
</evidence>
<dbReference type="Pfam" id="PF09117">
    <property type="entry name" value="MiAMP1"/>
    <property type="match status" value="1"/>
</dbReference>
<gene>
    <name evidence="2" type="ORF">ACFSJ0_08075</name>
</gene>
<proteinExistence type="predicted"/>
<evidence type="ECO:0000313" key="3">
    <source>
        <dbReference type="Proteomes" id="UP001597097"/>
    </source>
</evidence>